<evidence type="ECO:0000313" key="2">
    <source>
        <dbReference type="EMBL" id="KAI6783505.1"/>
    </source>
</evidence>
<reference evidence="2" key="1">
    <citation type="journal article" date="2021" name="J Fungi (Basel)">
        <title>Genomic and Metabolomic Analyses of the Marine Fungus Emericellopsis cladophorae: Insights into Saltwater Adaptability Mechanisms and Its Biosynthetic Potential.</title>
        <authorList>
            <person name="Goncalves M.F.M."/>
            <person name="Hilario S."/>
            <person name="Van de Peer Y."/>
            <person name="Esteves A.C."/>
            <person name="Alves A."/>
        </authorList>
    </citation>
    <scope>NUCLEOTIDE SEQUENCE</scope>
    <source>
        <strain evidence="2">MUM 19.33</strain>
    </source>
</reference>
<feature type="chain" id="PRO_5040465502" evidence="1">
    <location>
        <begin position="16"/>
        <end position="74"/>
    </location>
</feature>
<feature type="signal peptide" evidence="1">
    <location>
        <begin position="1"/>
        <end position="15"/>
    </location>
</feature>
<name>A0A9P9Y534_9HYPO</name>
<keyword evidence="1" id="KW-0732">Signal</keyword>
<keyword evidence="3" id="KW-1185">Reference proteome</keyword>
<dbReference type="AlphaFoldDB" id="A0A9P9Y534"/>
<evidence type="ECO:0000256" key="1">
    <source>
        <dbReference type="SAM" id="SignalP"/>
    </source>
</evidence>
<evidence type="ECO:0000313" key="3">
    <source>
        <dbReference type="Proteomes" id="UP001055219"/>
    </source>
</evidence>
<dbReference type="Proteomes" id="UP001055219">
    <property type="component" value="Unassembled WGS sequence"/>
</dbReference>
<protein>
    <submittedName>
        <fullName evidence="2">Uncharacterized protein</fullName>
    </submittedName>
</protein>
<dbReference type="RefSeq" id="XP_051364361.1">
    <property type="nucleotide sequence ID" value="XM_051503963.1"/>
</dbReference>
<comment type="caution">
    <text evidence="2">The sequence shown here is derived from an EMBL/GenBank/DDBJ whole genome shotgun (WGS) entry which is preliminary data.</text>
</comment>
<dbReference type="EMBL" id="JAGIXG020000007">
    <property type="protein sequence ID" value="KAI6783505.1"/>
    <property type="molecule type" value="Genomic_DNA"/>
</dbReference>
<reference evidence="2" key="2">
    <citation type="submission" date="2022-07" db="EMBL/GenBank/DDBJ databases">
        <authorList>
            <person name="Goncalves M.F.M."/>
            <person name="Hilario S."/>
            <person name="Van De Peer Y."/>
            <person name="Esteves A.C."/>
            <person name="Alves A."/>
        </authorList>
    </citation>
    <scope>NUCLEOTIDE SEQUENCE</scope>
    <source>
        <strain evidence="2">MUM 19.33</strain>
    </source>
</reference>
<sequence length="74" mass="8179">MGLFHRSLLLPLVIAAKPPNATVGYPQLYLQTPESQNKGRGGFIACRPDPCYRSDRGKQSLQLVRQVIDIPMGV</sequence>
<gene>
    <name evidence="2" type="ORF">J7T54_005534</name>
</gene>
<accession>A0A9P9Y534</accession>
<proteinExistence type="predicted"/>
<dbReference type="GeneID" id="75832017"/>
<organism evidence="2 3">
    <name type="scientific">Emericellopsis cladophorae</name>
    <dbReference type="NCBI Taxonomy" id="2686198"/>
    <lineage>
        <taxon>Eukaryota</taxon>
        <taxon>Fungi</taxon>
        <taxon>Dikarya</taxon>
        <taxon>Ascomycota</taxon>
        <taxon>Pezizomycotina</taxon>
        <taxon>Sordariomycetes</taxon>
        <taxon>Hypocreomycetidae</taxon>
        <taxon>Hypocreales</taxon>
        <taxon>Bionectriaceae</taxon>
        <taxon>Emericellopsis</taxon>
    </lineage>
</organism>